<organism evidence="2 3">
    <name type="scientific">Candidatus Eubacterium avistercoris</name>
    <dbReference type="NCBI Taxonomy" id="2838567"/>
    <lineage>
        <taxon>Bacteria</taxon>
        <taxon>Bacillati</taxon>
        <taxon>Bacillota</taxon>
        <taxon>Clostridia</taxon>
        <taxon>Eubacteriales</taxon>
        <taxon>Eubacteriaceae</taxon>
        <taxon>Eubacterium</taxon>
    </lineage>
</organism>
<dbReference type="EMBL" id="DXCH01000073">
    <property type="protein sequence ID" value="HIZ06835.1"/>
    <property type="molecule type" value="Genomic_DNA"/>
</dbReference>
<gene>
    <name evidence="2" type="ORF">IAA08_02730</name>
</gene>
<feature type="transmembrane region" description="Helical" evidence="1">
    <location>
        <begin position="80"/>
        <end position="106"/>
    </location>
</feature>
<accession>A0A9D2IF83</accession>
<dbReference type="AlphaFoldDB" id="A0A9D2IF83"/>
<keyword evidence="1" id="KW-1133">Transmembrane helix</keyword>
<evidence type="ECO:0000313" key="3">
    <source>
        <dbReference type="Proteomes" id="UP000824024"/>
    </source>
</evidence>
<comment type="caution">
    <text evidence="2">The sequence shown here is derived from an EMBL/GenBank/DDBJ whole genome shotgun (WGS) entry which is preliminary data.</text>
</comment>
<feature type="transmembrane region" description="Helical" evidence="1">
    <location>
        <begin position="6"/>
        <end position="30"/>
    </location>
</feature>
<protein>
    <submittedName>
        <fullName evidence="2">Uncharacterized protein</fullName>
    </submittedName>
</protein>
<sequence length="107" mass="10966">LVIAMIAMMVMTLIGGSGPAGLGVGLPVFTPLAQSMGVNMNAFARISAFCATTFDTLPTNAGYIAANEICKTQANKSYKYVGVCTVLNTTVGTVILCIICIVAPGLC</sequence>
<proteinExistence type="predicted"/>
<dbReference type="Proteomes" id="UP000824024">
    <property type="component" value="Unassembled WGS sequence"/>
</dbReference>
<evidence type="ECO:0000256" key="1">
    <source>
        <dbReference type="SAM" id="Phobius"/>
    </source>
</evidence>
<name>A0A9D2IF83_9FIRM</name>
<keyword evidence="1" id="KW-0472">Membrane</keyword>
<evidence type="ECO:0000313" key="2">
    <source>
        <dbReference type="EMBL" id="HIZ06835.1"/>
    </source>
</evidence>
<reference evidence="2" key="1">
    <citation type="journal article" date="2021" name="PeerJ">
        <title>Extensive microbial diversity within the chicken gut microbiome revealed by metagenomics and culture.</title>
        <authorList>
            <person name="Gilroy R."/>
            <person name="Ravi A."/>
            <person name="Getino M."/>
            <person name="Pursley I."/>
            <person name="Horton D.L."/>
            <person name="Alikhan N.F."/>
            <person name="Baker D."/>
            <person name="Gharbi K."/>
            <person name="Hall N."/>
            <person name="Watson M."/>
            <person name="Adriaenssens E.M."/>
            <person name="Foster-Nyarko E."/>
            <person name="Jarju S."/>
            <person name="Secka A."/>
            <person name="Antonio M."/>
            <person name="Oren A."/>
            <person name="Chaudhuri R.R."/>
            <person name="La Ragione R."/>
            <person name="Hildebrand F."/>
            <person name="Pallen M.J."/>
        </authorList>
    </citation>
    <scope>NUCLEOTIDE SEQUENCE</scope>
    <source>
        <strain evidence="2">CHK192-9172</strain>
    </source>
</reference>
<keyword evidence="1" id="KW-0812">Transmembrane</keyword>
<feature type="non-terminal residue" evidence="2">
    <location>
        <position position="1"/>
    </location>
</feature>
<reference evidence="2" key="2">
    <citation type="submission" date="2021-04" db="EMBL/GenBank/DDBJ databases">
        <authorList>
            <person name="Gilroy R."/>
        </authorList>
    </citation>
    <scope>NUCLEOTIDE SEQUENCE</scope>
    <source>
        <strain evidence="2">CHK192-9172</strain>
    </source>
</reference>